<dbReference type="EMBL" id="JAARWW010000005">
    <property type="protein sequence ID" value="MBC2004434.1"/>
    <property type="molecule type" value="Genomic_DNA"/>
</dbReference>
<sequence length="549" mass="62108">MYQISKKRRINLLENARKDGRRDANVGKKVTAQVFKAKAGMGSNSSNQINAEDKLLGSFSDEDSVINPPYNLEELSNIAEYSTILQQCIDAYKTNIIGFGIEGKSRVDLNGDEITEADKLQSEQEQKYLSNFIKYANMDEGTEAILQHVIEDRERTGNGYIEVLRNGANMPDGFEFAAAQFIRVCKKTNPVDVTYKIIDAEGKETEITRKKRFRRYLQVIDGKKIWFKEYGDPRPMNYETGKYGEAIAPEFLATELLHFKIGSGTYGKPRFIGNIVGLYGARKAEELNLLYFRNGRHVPAAITVTNGELDDESYKSIQEYMNNVSGSENAHQFLLLEVKGDEVENQKGQIETTDVKVEIKSLADMLQKDALFLEYDESHRKKMRSAFRLPPLYTGEADEYNKATAETAKKITEEQVFQPERRAFARTLNAAFLEPLGIHEAKLEIKSPDLTDITSIAPALYPFNSAGAVLPNDIRPLLSKLLGKKVDDVPEEFNKPIQLLLAEMQANNQASSDPNSLSNIQKSFEYDEQSLIMKDMRDLLMELRDHGKI</sequence>
<dbReference type="Pfam" id="PF04860">
    <property type="entry name" value="Phage_portal"/>
    <property type="match status" value="1"/>
</dbReference>
<name>A0A842CWU9_9LIST</name>
<evidence type="ECO:0000313" key="3">
    <source>
        <dbReference type="Proteomes" id="UP000546806"/>
    </source>
</evidence>
<dbReference type="NCBIfam" id="TIGR01540">
    <property type="entry name" value="portal_PBSX"/>
    <property type="match status" value="1"/>
</dbReference>
<dbReference type="PIRSF" id="PIRSF019260">
    <property type="entry name" value="PBSX_XkdE_prd"/>
    <property type="match status" value="1"/>
</dbReference>
<protein>
    <submittedName>
        <fullName evidence="2">Phage portal protein</fullName>
    </submittedName>
</protein>
<dbReference type="Proteomes" id="UP000546806">
    <property type="component" value="Unassembled WGS sequence"/>
</dbReference>
<organism evidence="2 3">
    <name type="scientific">Listeria booriae</name>
    <dbReference type="NCBI Taxonomy" id="1552123"/>
    <lineage>
        <taxon>Bacteria</taxon>
        <taxon>Bacillati</taxon>
        <taxon>Bacillota</taxon>
        <taxon>Bacilli</taxon>
        <taxon>Bacillales</taxon>
        <taxon>Listeriaceae</taxon>
        <taxon>Listeria</taxon>
    </lineage>
</organism>
<comment type="caution">
    <text evidence="2">The sequence shown here is derived from an EMBL/GenBank/DDBJ whole genome shotgun (WGS) entry which is preliminary data.</text>
</comment>
<dbReference type="InterPro" id="IPR006944">
    <property type="entry name" value="Phage/GTA_portal"/>
</dbReference>
<accession>A0A842CWU9</accession>
<proteinExistence type="inferred from homology"/>
<reference evidence="2 3" key="1">
    <citation type="submission" date="2020-03" db="EMBL/GenBank/DDBJ databases">
        <title>Soil Listeria distribution.</title>
        <authorList>
            <person name="Liao J."/>
            <person name="Wiedmann M."/>
        </authorList>
    </citation>
    <scope>NUCLEOTIDE SEQUENCE [LARGE SCALE GENOMIC DNA]</scope>
    <source>
        <strain evidence="2 3">FSL L7-0435</strain>
    </source>
</reference>
<dbReference type="AlphaFoldDB" id="A0A842CWU9"/>
<comment type="similarity">
    <text evidence="1">Belongs to the phage portal family. PBSX subfamily.</text>
</comment>
<gene>
    <name evidence="2" type="ORF">HCA78_11690</name>
</gene>
<dbReference type="InterPro" id="IPR016753">
    <property type="entry name" value="PBSX_Firmicutes"/>
</dbReference>
<dbReference type="InterPro" id="IPR006430">
    <property type="entry name" value="Phage_portal_PBSX"/>
</dbReference>
<evidence type="ECO:0000256" key="1">
    <source>
        <dbReference type="ARBA" id="ARBA00006799"/>
    </source>
</evidence>
<evidence type="ECO:0000313" key="2">
    <source>
        <dbReference type="EMBL" id="MBC2004434.1"/>
    </source>
</evidence>